<keyword evidence="1" id="KW-0472">Membrane</keyword>
<feature type="domain" description="VanZ-like" evidence="2">
    <location>
        <begin position="29"/>
        <end position="102"/>
    </location>
</feature>
<organism evidence="3 4">
    <name type="scientific">Pseudohalioglobus lutimaris</name>
    <dbReference type="NCBI Taxonomy" id="1737061"/>
    <lineage>
        <taxon>Bacteria</taxon>
        <taxon>Pseudomonadati</taxon>
        <taxon>Pseudomonadota</taxon>
        <taxon>Gammaproteobacteria</taxon>
        <taxon>Cellvibrionales</taxon>
        <taxon>Halieaceae</taxon>
        <taxon>Pseudohalioglobus</taxon>
    </lineage>
</organism>
<reference evidence="3 4" key="1">
    <citation type="submission" date="2018-01" db="EMBL/GenBank/DDBJ databases">
        <title>The draft genome sequence of Halioglobus lutimaris HF004.</title>
        <authorList>
            <person name="Du Z.-J."/>
            <person name="Shi M.-J."/>
        </authorList>
    </citation>
    <scope>NUCLEOTIDE SEQUENCE [LARGE SCALE GENOMIC DNA]</scope>
    <source>
        <strain evidence="3 4">HF004</strain>
    </source>
</reference>
<keyword evidence="4" id="KW-1185">Reference proteome</keyword>
<keyword evidence="1" id="KW-1133">Transmembrane helix</keyword>
<feature type="transmembrane region" description="Helical" evidence="1">
    <location>
        <begin position="33"/>
        <end position="49"/>
    </location>
</feature>
<comment type="caution">
    <text evidence="3">The sequence shown here is derived from an EMBL/GenBank/DDBJ whole genome shotgun (WGS) entry which is preliminary data.</text>
</comment>
<dbReference type="Proteomes" id="UP000235005">
    <property type="component" value="Unassembled WGS sequence"/>
</dbReference>
<dbReference type="OrthoDB" id="5739642at2"/>
<dbReference type="AlphaFoldDB" id="A0A2N5WZI4"/>
<sequence length="109" mass="11978">MNILSFLMFTGFVTFVSLRPMGSAQLANWDKAGHLIIYFVFAILAHRVASTPRNYLYLCAGIVVYSGLMEVAQSYMPGRVMSVYDLLANALGVVVAILLVRAVSNTRSL</sequence>
<dbReference type="InterPro" id="IPR006976">
    <property type="entry name" value="VanZ-like"/>
</dbReference>
<gene>
    <name evidence="3" type="ORF">C0039_16205</name>
</gene>
<dbReference type="Pfam" id="PF04892">
    <property type="entry name" value="VanZ"/>
    <property type="match status" value="1"/>
</dbReference>
<dbReference type="EMBL" id="PKUS01000026">
    <property type="protein sequence ID" value="PLW67642.1"/>
    <property type="molecule type" value="Genomic_DNA"/>
</dbReference>
<keyword evidence="1" id="KW-0812">Transmembrane</keyword>
<feature type="transmembrane region" description="Helical" evidence="1">
    <location>
        <begin position="56"/>
        <end position="76"/>
    </location>
</feature>
<dbReference type="NCBIfam" id="NF037970">
    <property type="entry name" value="vanZ_1"/>
    <property type="match status" value="1"/>
</dbReference>
<evidence type="ECO:0000256" key="1">
    <source>
        <dbReference type="SAM" id="Phobius"/>
    </source>
</evidence>
<feature type="transmembrane region" description="Helical" evidence="1">
    <location>
        <begin position="82"/>
        <end position="103"/>
    </location>
</feature>
<evidence type="ECO:0000313" key="3">
    <source>
        <dbReference type="EMBL" id="PLW67642.1"/>
    </source>
</evidence>
<evidence type="ECO:0000313" key="4">
    <source>
        <dbReference type="Proteomes" id="UP000235005"/>
    </source>
</evidence>
<dbReference type="PANTHER" id="PTHR28008">
    <property type="entry name" value="DOMAIN PROTEIN, PUTATIVE (AFU_ORTHOLOGUE AFUA_3G10980)-RELATED"/>
    <property type="match status" value="1"/>
</dbReference>
<proteinExistence type="predicted"/>
<accession>A0A2N5WZI4</accession>
<name>A0A2N5WZI4_9GAMM</name>
<evidence type="ECO:0000259" key="2">
    <source>
        <dbReference type="Pfam" id="PF04892"/>
    </source>
</evidence>
<dbReference type="PANTHER" id="PTHR28008:SF1">
    <property type="entry name" value="DOMAIN PROTEIN, PUTATIVE (AFU_ORTHOLOGUE AFUA_3G10980)-RELATED"/>
    <property type="match status" value="1"/>
</dbReference>
<dbReference type="RefSeq" id="WP_101518682.1">
    <property type="nucleotide sequence ID" value="NZ_PKUS01000026.1"/>
</dbReference>
<protein>
    <recommendedName>
        <fullName evidence="2">VanZ-like domain-containing protein</fullName>
    </recommendedName>
</protein>